<name>A0A1Y1W0L7_9FUNG</name>
<dbReference type="SUPFAM" id="SSF48371">
    <property type="entry name" value="ARM repeat"/>
    <property type="match status" value="1"/>
</dbReference>
<evidence type="ECO:0000259" key="8">
    <source>
        <dbReference type="Pfam" id="PF25795"/>
    </source>
</evidence>
<evidence type="ECO:0000313" key="10">
    <source>
        <dbReference type="Proteomes" id="UP000193922"/>
    </source>
</evidence>
<reference evidence="9 10" key="1">
    <citation type="submission" date="2016-07" db="EMBL/GenBank/DDBJ databases">
        <title>Pervasive Adenine N6-methylation of Active Genes in Fungi.</title>
        <authorList>
            <consortium name="DOE Joint Genome Institute"/>
            <person name="Mondo S.J."/>
            <person name="Dannebaum R.O."/>
            <person name="Kuo R.C."/>
            <person name="Labutti K."/>
            <person name="Haridas S."/>
            <person name="Kuo A."/>
            <person name="Salamov A."/>
            <person name="Ahrendt S.R."/>
            <person name="Lipzen A."/>
            <person name="Sullivan W."/>
            <person name="Andreopoulos W.B."/>
            <person name="Clum A."/>
            <person name="Lindquist E."/>
            <person name="Daum C."/>
            <person name="Ramamoorthy G.K."/>
            <person name="Gryganskyi A."/>
            <person name="Culley D."/>
            <person name="Magnuson J.K."/>
            <person name="James T.Y."/>
            <person name="O'Malley M.A."/>
            <person name="Stajich J.E."/>
            <person name="Spatafora J.W."/>
            <person name="Visel A."/>
            <person name="Grigoriev I.V."/>
        </authorList>
    </citation>
    <scope>NUCLEOTIDE SEQUENCE [LARGE SCALE GENOMIC DNA]</scope>
    <source>
        <strain evidence="9 10">ATCC 12442</strain>
    </source>
</reference>
<feature type="domain" description="Exportin-7/Ran-binding protein 17 TPR repeats" evidence="8">
    <location>
        <begin position="326"/>
        <end position="564"/>
    </location>
</feature>
<dbReference type="GO" id="GO:0006611">
    <property type="term" value="P:protein export from nucleus"/>
    <property type="evidence" value="ECO:0007669"/>
    <property type="project" value="TreeGrafter"/>
</dbReference>
<dbReference type="InterPro" id="IPR044189">
    <property type="entry name" value="XPO4/7-like"/>
</dbReference>
<dbReference type="RefSeq" id="XP_040740981.1">
    <property type="nucleotide sequence ID" value="XM_040891751.1"/>
</dbReference>
<dbReference type="Proteomes" id="UP000193922">
    <property type="component" value="Unassembled WGS sequence"/>
</dbReference>
<evidence type="ECO:0000256" key="3">
    <source>
        <dbReference type="ARBA" id="ARBA00009466"/>
    </source>
</evidence>
<dbReference type="PANTHER" id="PTHR12596:SF2">
    <property type="entry name" value="EXPORTIN-7 ISOFORM X1"/>
    <property type="match status" value="1"/>
</dbReference>
<dbReference type="Gene3D" id="1.25.10.10">
    <property type="entry name" value="Leucine-rich Repeat Variant"/>
    <property type="match status" value="1"/>
</dbReference>
<evidence type="ECO:0000313" key="9">
    <source>
        <dbReference type="EMBL" id="ORX67059.1"/>
    </source>
</evidence>
<evidence type="ECO:0000256" key="1">
    <source>
        <dbReference type="ARBA" id="ARBA00004123"/>
    </source>
</evidence>
<keyword evidence="5" id="KW-0963">Cytoplasm</keyword>
<dbReference type="GO" id="GO:0005643">
    <property type="term" value="C:nuclear pore"/>
    <property type="evidence" value="ECO:0007669"/>
    <property type="project" value="TreeGrafter"/>
</dbReference>
<sequence>MPGFLIDDATRTLALIVMFTWFDLDDSVDVVEKMLELGKASEKHEILALQMMHAFVEEFNKELPAKYLAKQRRVVVMFRDKELKSIFEHSLKTMRSTIQAMGTSNSDDKRHILSNSLVLQRDCLSFDFIGLAPDDASDDAVAIQVPSSWKDLIQIDNFLDPYFDGYKHSSPPVSSLFLEVLVMLASIRRSFYMETVRVTFVKRMSAGIVEILQGTIGLEDVENYHHLCRLLARFRCIHTLVEIEETAVYRELLVSAAQFTSTALTLWEWSPNSFAPLLTFWAKIATTHDARDNEKSSIAGDVISESLPQIVKLYLDSMVQVTSRVVMGDSAADNPLEDTDGLVENITLLTNIVRSSYATCAPVIVNLFREMAGEYQSLLSSGQINEEGLMTIESQLTWPTYALALCINGRQPYKTMAEDDVIDAEMFSIGMELDQLVQRRLSSPIAVPPCEALELAFLQLYYSFRASYIGEQGYKTTSIFAKLSEIAGITDSAAVLEITMQKVMFNLKTWRTQTAVISRTLQLLHDMSIGYVSVRQITKLNTIKLLLANHSSEQFHFLSCMGEYKQRALYYSALARILMASDSSAATFAEFVRPWSAMIDGMLSLPDMQFAQPSMRLSLIRILRDLRGFLTALSTRAGFTMFFNWICPSYIQLVHRCLLLSKDPPVHVAALKFMSEFVFNRTQRLNFDISSPNGILIFREASKAMWEYGSFILKTSDPVRDIYKDRYKGVSVCFNILTRLFMGKYVAIGVMPLYGDEALDNALKITLEMLKQFPISDVIAYPKLGKATLTMLETLLAKTNLELVDLDNAAYEHIMQICVEAFDHAEVAVSSSACTVINSVITNAIEGVEDGVARAEDLAKLVHGRVDINQYLLKALLNIVLFEDRSNDWSFSRPLFCLMVLQFDFAMQHTQQIVQYQPAERRDDLIAALKALFSATEFQLKSANRDAFTQALTQYRREVNTKNLILMVPTDQTLGAPVQILSGTNSGEDASAMAD</sequence>
<keyword evidence="4" id="KW-0813">Transport</keyword>
<protein>
    <recommendedName>
        <fullName evidence="8">Exportin-7/Ran-binding protein 17 TPR repeats domain-containing protein</fullName>
    </recommendedName>
</protein>
<dbReference type="Pfam" id="PF25795">
    <property type="entry name" value="TPR_XPO7"/>
    <property type="match status" value="1"/>
</dbReference>
<dbReference type="EMBL" id="MCFD01000013">
    <property type="protein sequence ID" value="ORX67059.1"/>
    <property type="molecule type" value="Genomic_DNA"/>
</dbReference>
<dbReference type="OrthoDB" id="244158at2759"/>
<dbReference type="GO" id="GO:0005049">
    <property type="term" value="F:nuclear export signal receptor activity"/>
    <property type="evidence" value="ECO:0007669"/>
    <property type="project" value="InterPro"/>
</dbReference>
<evidence type="ECO:0000256" key="5">
    <source>
        <dbReference type="ARBA" id="ARBA00022490"/>
    </source>
</evidence>
<dbReference type="InterPro" id="IPR016024">
    <property type="entry name" value="ARM-type_fold"/>
</dbReference>
<dbReference type="STRING" id="61395.A0A1Y1W0L7"/>
<dbReference type="GO" id="GO:0005737">
    <property type="term" value="C:cytoplasm"/>
    <property type="evidence" value="ECO:0007669"/>
    <property type="project" value="UniProtKB-SubCell"/>
</dbReference>
<keyword evidence="7" id="KW-0539">Nucleus</keyword>
<keyword evidence="6" id="KW-0653">Protein transport</keyword>
<evidence type="ECO:0000256" key="6">
    <source>
        <dbReference type="ARBA" id="ARBA00022927"/>
    </source>
</evidence>
<evidence type="ECO:0000256" key="4">
    <source>
        <dbReference type="ARBA" id="ARBA00022448"/>
    </source>
</evidence>
<keyword evidence="10" id="KW-1185">Reference proteome</keyword>
<proteinExistence type="inferred from homology"/>
<dbReference type="InterPro" id="IPR057947">
    <property type="entry name" value="TPR_XPO7/RBP17"/>
</dbReference>
<comment type="subcellular location">
    <subcellularLocation>
        <location evidence="2">Cytoplasm</location>
    </subcellularLocation>
    <subcellularLocation>
        <location evidence="1">Nucleus</location>
    </subcellularLocation>
</comment>
<organism evidence="9 10">
    <name type="scientific">Linderina pennispora</name>
    <dbReference type="NCBI Taxonomy" id="61395"/>
    <lineage>
        <taxon>Eukaryota</taxon>
        <taxon>Fungi</taxon>
        <taxon>Fungi incertae sedis</taxon>
        <taxon>Zoopagomycota</taxon>
        <taxon>Kickxellomycotina</taxon>
        <taxon>Kickxellomycetes</taxon>
        <taxon>Kickxellales</taxon>
        <taxon>Kickxellaceae</taxon>
        <taxon>Linderina</taxon>
    </lineage>
</organism>
<dbReference type="PANTHER" id="PTHR12596">
    <property type="entry name" value="EXPORTIN 4,7-RELATED"/>
    <property type="match status" value="1"/>
</dbReference>
<dbReference type="AlphaFoldDB" id="A0A1Y1W0L7"/>
<comment type="caution">
    <text evidence="9">The sequence shown here is derived from an EMBL/GenBank/DDBJ whole genome shotgun (WGS) entry which is preliminary data.</text>
</comment>
<gene>
    <name evidence="9" type="ORF">DL89DRAFT_51427</name>
</gene>
<evidence type="ECO:0000256" key="7">
    <source>
        <dbReference type="ARBA" id="ARBA00023242"/>
    </source>
</evidence>
<accession>A0A1Y1W0L7</accession>
<dbReference type="InterPro" id="IPR011989">
    <property type="entry name" value="ARM-like"/>
</dbReference>
<evidence type="ECO:0000256" key="2">
    <source>
        <dbReference type="ARBA" id="ARBA00004496"/>
    </source>
</evidence>
<dbReference type="GeneID" id="63808399"/>
<comment type="similarity">
    <text evidence="3">Belongs to the exportin family.</text>
</comment>